<evidence type="ECO:0000256" key="5">
    <source>
        <dbReference type="ARBA" id="ARBA00022777"/>
    </source>
</evidence>
<dbReference type="PANTHER" id="PTHR47096">
    <property type="entry name" value="MISSHAPEN LIKE KINASE 1"/>
    <property type="match status" value="1"/>
</dbReference>
<keyword evidence="5 7" id="KW-0418">Kinase</keyword>
<evidence type="ECO:0000256" key="2">
    <source>
        <dbReference type="ARBA" id="ARBA00012513"/>
    </source>
</evidence>
<evidence type="ECO:0000256" key="4">
    <source>
        <dbReference type="ARBA" id="ARBA00022679"/>
    </source>
</evidence>
<sequence length="379" mass="42839">MALLTRAKGTTESYTSGNQAHAFPFPHSLDEDHNTTVHHDQFSTKPIRTTPPDIRKYHHKFGGEVLCGSLWGVNLLVGTDNALLLLDRSGNGKVFPLISRRRFYQIEALEGLNVMLSISGKKNKLRAYYLSWLRRKILRSDDAERTSRTGFAAVGEIENCVSFKVVQGSDRLKYLVIATKSSIELYAWAQKPYSRFMQYRSFANITYRPILVDFVNFTANKFITYASSSGFHNINMENGDVSDLWMPYQGTKSIKPFAIIPLPSSTNLLLCYDSEGAYIDVLGRQVKARGLRWDEVPQCVSCIGDNLIMGWCQKAIEVRSLIDGTPQGTFVHKRALKLKYLCERNDKVFFSSIKTATATSSRIYVMALSNVLHNFSPIM</sequence>
<dbReference type="GO" id="GO:0005829">
    <property type="term" value="C:cytosol"/>
    <property type="evidence" value="ECO:0007669"/>
    <property type="project" value="TreeGrafter"/>
</dbReference>
<dbReference type="Proteomes" id="UP001165289">
    <property type="component" value="Unassembled WGS sequence"/>
</dbReference>
<comment type="caution">
    <text evidence="7">The sequence shown here is derived from an EMBL/GenBank/DDBJ whole genome shotgun (WGS) entry which is preliminary data.</text>
</comment>
<dbReference type="EC" id="2.7.11.1" evidence="2"/>
<dbReference type="GO" id="GO:0004674">
    <property type="term" value="F:protein serine/threonine kinase activity"/>
    <property type="evidence" value="ECO:0007669"/>
    <property type="project" value="UniProtKB-KW"/>
</dbReference>
<comment type="similarity">
    <text evidence="1">Belongs to the protein kinase superfamily. STE Ser/Thr protein kinase family. STE20 subfamily.</text>
</comment>
<proteinExistence type="inferred from homology"/>
<evidence type="ECO:0000313" key="8">
    <source>
        <dbReference type="Proteomes" id="UP001165289"/>
    </source>
</evidence>
<dbReference type="InterPro" id="IPR001180">
    <property type="entry name" value="CNH_dom"/>
</dbReference>
<dbReference type="PROSITE" id="PS50219">
    <property type="entry name" value="CNH"/>
    <property type="match status" value="1"/>
</dbReference>
<dbReference type="InterPro" id="IPR051700">
    <property type="entry name" value="STE20_Ser-Thr_kinase"/>
</dbReference>
<evidence type="ECO:0000256" key="1">
    <source>
        <dbReference type="ARBA" id="ARBA00008874"/>
    </source>
</evidence>
<dbReference type="PANTHER" id="PTHR47096:SF1">
    <property type="entry name" value="MISSHAPEN LIKE KINASE 1"/>
    <property type="match status" value="1"/>
</dbReference>
<keyword evidence="3" id="KW-0723">Serine/threonine-protein kinase</keyword>
<reference evidence="7 8" key="1">
    <citation type="journal article" date="2023" name="BMC Biol.">
        <title>The compact genome of the sponge Oopsacas minuta (Hexactinellida) is lacking key metazoan core genes.</title>
        <authorList>
            <person name="Santini S."/>
            <person name="Schenkelaars Q."/>
            <person name="Jourda C."/>
            <person name="Duchesne M."/>
            <person name="Belahbib H."/>
            <person name="Rocher C."/>
            <person name="Selva M."/>
            <person name="Riesgo A."/>
            <person name="Vervoort M."/>
            <person name="Leys S.P."/>
            <person name="Kodjabachian L."/>
            <person name="Le Bivic A."/>
            <person name="Borchiellini C."/>
            <person name="Claverie J.M."/>
            <person name="Renard E."/>
        </authorList>
    </citation>
    <scope>NUCLEOTIDE SEQUENCE [LARGE SCALE GENOMIC DNA]</scope>
    <source>
        <strain evidence="7">SPO-2</strain>
    </source>
</reference>
<name>A0AAV7KFH2_9METZ</name>
<dbReference type="SMART" id="SM00036">
    <property type="entry name" value="CNH"/>
    <property type="match status" value="1"/>
</dbReference>
<accession>A0AAV7KFH2</accession>
<dbReference type="EMBL" id="JAKMXF010000055">
    <property type="protein sequence ID" value="KAI6659618.1"/>
    <property type="molecule type" value="Genomic_DNA"/>
</dbReference>
<evidence type="ECO:0000256" key="3">
    <source>
        <dbReference type="ARBA" id="ARBA00022527"/>
    </source>
</evidence>
<dbReference type="AlphaFoldDB" id="A0AAV7KFH2"/>
<keyword evidence="8" id="KW-1185">Reference proteome</keyword>
<protein>
    <recommendedName>
        <fullName evidence="2">non-specific serine/threonine protein kinase</fullName>
        <ecNumber evidence="2">2.7.11.1</ecNumber>
    </recommendedName>
</protein>
<gene>
    <name evidence="7" type="ORF">LOD99_14541</name>
</gene>
<organism evidence="7 8">
    <name type="scientific">Oopsacas minuta</name>
    <dbReference type="NCBI Taxonomy" id="111878"/>
    <lineage>
        <taxon>Eukaryota</taxon>
        <taxon>Metazoa</taxon>
        <taxon>Porifera</taxon>
        <taxon>Hexactinellida</taxon>
        <taxon>Hexasterophora</taxon>
        <taxon>Lyssacinosida</taxon>
        <taxon>Leucopsacidae</taxon>
        <taxon>Oopsacas</taxon>
    </lineage>
</organism>
<feature type="domain" description="CNH" evidence="6">
    <location>
        <begin position="62"/>
        <end position="348"/>
    </location>
</feature>
<evidence type="ECO:0000313" key="7">
    <source>
        <dbReference type="EMBL" id="KAI6659618.1"/>
    </source>
</evidence>
<evidence type="ECO:0000259" key="6">
    <source>
        <dbReference type="PROSITE" id="PS50219"/>
    </source>
</evidence>
<dbReference type="Pfam" id="PF00780">
    <property type="entry name" value="CNH"/>
    <property type="match status" value="1"/>
</dbReference>
<keyword evidence="4" id="KW-0808">Transferase</keyword>